<organism evidence="2 3">
    <name type="scientific">Rhodococcus jostii (strain RHA1)</name>
    <dbReference type="NCBI Taxonomy" id="101510"/>
    <lineage>
        <taxon>Bacteria</taxon>
        <taxon>Bacillati</taxon>
        <taxon>Actinomycetota</taxon>
        <taxon>Actinomycetes</taxon>
        <taxon>Mycobacteriales</taxon>
        <taxon>Nocardiaceae</taxon>
        <taxon>Rhodococcus</taxon>
    </lineage>
</organism>
<evidence type="ECO:0000256" key="1">
    <source>
        <dbReference type="SAM" id="MobiDB-lite"/>
    </source>
</evidence>
<feature type="region of interest" description="Disordered" evidence="1">
    <location>
        <begin position="1"/>
        <end position="119"/>
    </location>
</feature>
<sequence>MRAGIYRRSAGQGAEEKPEAVRAGHRGGGERHHDHAHHDGEGEFVVREELLHGRSVRFRRRSERIDEHEHRQRDRGHAQPGADRGAPGRQRATTGDNVCDGTPGSPHRRVRRRRPAPAA</sequence>
<evidence type="ECO:0000313" key="2">
    <source>
        <dbReference type="EMBL" id="ABG94874.1"/>
    </source>
</evidence>
<reference evidence="3" key="1">
    <citation type="journal article" date="2006" name="Proc. Natl. Acad. Sci. U.S.A.">
        <title>The complete genome of Rhodococcus sp. RHA1 provides insights into a catabolic powerhouse.</title>
        <authorList>
            <person name="McLeod M.P."/>
            <person name="Warren R.L."/>
            <person name="Hsiao W.W.L."/>
            <person name="Araki N."/>
            <person name="Myhre M."/>
            <person name="Fernandes C."/>
            <person name="Miyazawa D."/>
            <person name="Wong W."/>
            <person name="Lillquist A.L."/>
            <person name="Wang D."/>
            <person name="Dosanjh M."/>
            <person name="Hara H."/>
            <person name="Petrescu A."/>
            <person name="Morin R.D."/>
            <person name="Yang G."/>
            <person name="Stott J.M."/>
            <person name="Schein J.E."/>
            <person name="Shin H."/>
            <person name="Smailus D."/>
            <person name="Siddiqui A.S."/>
            <person name="Marra M.A."/>
            <person name="Jones S.J.M."/>
            <person name="Holt R."/>
            <person name="Brinkman F.S.L."/>
            <person name="Miyauchi K."/>
            <person name="Fukuda M."/>
            <person name="Davies J.E."/>
            <person name="Mohn W.W."/>
            <person name="Eltis L.D."/>
        </authorList>
    </citation>
    <scope>NUCLEOTIDE SEQUENCE [LARGE SCALE GENOMIC DNA]</scope>
    <source>
        <strain evidence="3">RHA1</strain>
    </source>
</reference>
<gene>
    <name evidence="2" type="ordered locus">RHA1_ro03071</name>
</gene>
<evidence type="ECO:0000313" key="3">
    <source>
        <dbReference type="Proteomes" id="UP000008710"/>
    </source>
</evidence>
<protein>
    <submittedName>
        <fullName evidence="2">Uncharacterized protein</fullName>
    </submittedName>
</protein>
<dbReference type="EMBL" id="CP000431">
    <property type="protein sequence ID" value="ABG94874.1"/>
    <property type="molecule type" value="Genomic_DNA"/>
</dbReference>
<dbReference type="Proteomes" id="UP000008710">
    <property type="component" value="Chromosome"/>
</dbReference>
<accession>Q0SC62</accession>
<name>Q0SC62_RHOJR</name>
<feature type="compositionally biased region" description="Basic and acidic residues" evidence="1">
    <location>
        <begin position="14"/>
        <end position="52"/>
    </location>
</feature>
<dbReference type="HOGENOM" id="CLU_2059571_0_0_11"/>
<feature type="compositionally biased region" description="Basic residues" evidence="1">
    <location>
        <begin position="106"/>
        <end position="119"/>
    </location>
</feature>
<feature type="compositionally biased region" description="Basic and acidic residues" evidence="1">
    <location>
        <begin position="63"/>
        <end position="77"/>
    </location>
</feature>
<proteinExistence type="predicted"/>
<dbReference type="AlphaFoldDB" id="Q0SC62"/>
<dbReference type="KEGG" id="rha:RHA1_ro03071"/>